<feature type="non-terminal residue" evidence="4">
    <location>
        <position position="233"/>
    </location>
</feature>
<dbReference type="Gene3D" id="3.40.50.12780">
    <property type="entry name" value="N-terminal domain of ligase-like"/>
    <property type="match status" value="1"/>
</dbReference>
<dbReference type="FunFam" id="2.30.38.10:FF:000001">
    <property type="entry name" value="Non-ribosomal peptide synthetase PvdI"/>
    <property type="match status" value="1"/>
</dbReference>
<proteinExistence type="predicted"/>
<accession>C4TE50</accession>
<name>C4TE50_9ACTN</name>
<evidence type="ECO:0000256" key="1">
    <source>
        <dbReference type="ARBA" id="ARBA00022450"/>
    </source>
</evidence>
<dbReference type="SUPFAM" id="SSF56801">
    <property type="entry name" value="Acetyl-CoA synthetase-like"/>
    <property type="match status" value="1"/>
</dbReference>
<dbReference type="GO" id="GO:0031177">
    <property type="term" value="F:phosphopantetheine binding"/>
    <property type="evidence" value="ECO:0007669"/>
    <property type="project" value="TreeGrafter"/>
</dbReference>
<organism evidence="4">
    <name type="scientific">Streptomyces owasiensis</name>
    <dbReference type="NCBI Taxonomy" id="285504"/>
    <lineage>
        <taxon>Bacteria</taxon>
        <taxon>Bacillati</taxon>
        <taxon>Actinomycetota</taxon>
        <taxon>Actinomycetes</taxon>
        <taxon>Kitasatosporales</taxon>
        <taxon>Streptomycetaceae</taxon>
        <taxon>Streptomyces</taxon>
    </lineage>
</organism>
<evidence type="ECO:0000256" key="2">
    <source>
        <dbReference type="ARBA" id="ARBA00022553"/>
    </source>
</evidence>
<dbReference type="PANTHER" id="PTHR45527:SF1">
    <property type="entry name" value="FATTY ACID SYNTHASE"/>
    <property type="match status" value="1"/>
</dbReference>
<feature type="non-terminal residue" evidence="4">
    <location>
        <position position="1"/>
    </location>
</feature>
<protein>
    <submittedName>
        <fullName evidence="4">Non-ribosomal peptide synthetase</fullName>
    </submittedName>
</protein>
<dbReference type="EMBL" id="AB432499">
    <property type="protein sequence ID" value="BAH68536.1"/>
    <property type="molecule type" value="Genomic_DNA"/>
</dbReference>
<evidence type="ECO:0000259" key="3">
    <source>
        <dbReference type="Pfam" id="PF00501"/>
    </source>
</evidence>
<keyword evidence="1" id="KW-0596">Phosphopantetheine</keyword>
<dbReference type="AlphaFoldDB" id="C4TE50"/>
<sequence length="233" mass="23983">VVVTHRSVAALAAWAGERFEDAGLGHVIASTSLNFDVSVFELLCPLTAGGTVEVVADLPALADGSGPGRAGLLSGVPSVVSRLVAGGTAPLAADTVVLAGEALPAQTVHDLRAAMPAARIANIYGPTEATVYATAWFAGDRLPDQAPPIGEPVALTRTYVLDGRLRPQPVGVTGELYLGGCGLARGYLRRPGLTAARFVADPFGAPGERMYRTGDLVRRAADGGLEYVGRIDQ</sequence>
<reference evidence="4" key="1">
    <citation type="submission" date="2008-03" db="EMBL/GenBank/DDBJ databases">
        <title>Diversity of non-ribosomal peptide synthetase genes in Streptomyces preserved at NBRC.</title>
        <authorList>
            <person name="Komaki H."/>
            <person name="Tamura T."/>
            <person name="Otoguro M."/>
            <person name="Nakashima T."/>
            <person name="Harayama S."/>
        </authorList>
    </citation>
    <scope>NUCLEOTIDE SEQUENCE</scope>
    <source>
        <strain evidence="4">NBRC 13832</strain>
    </source>
</reference>
<dbReference type="GO" id="GO:0043041">
    <property type="term" value="P:amino acid activation for nonribosomal peptide biosynthetic process"/>
    <property type="evidence" value="ECO:0007669"/>
    <property type="project" value="TreeGrafter"/>
</dbReference>
<dbReference type="InterPro" id="IPR000873">
    <property type="entry name" value="AMP-dep_synth/lig_dom"/>
</dbReference>
<keyword evidence="2" id="KW-0597">Phosphoprotein</keyword>
<dbReference type="PANTHER" id="PTHR45527">
    <property type="entry name" value="NONRIBOSOMAL PEPTIDE SYNTHETASE"/>
    <property type="match status" value="1"/>
</dbReference>
<dbReference type="GO" id="GO:0005829">
    <property type="term" value="C:cytosol"/>
    <property type="evidence" value="ECO:0007669"/>
    <property type="project" value="TreeGrafter"/>
</dbReference>
<feature type="domain" description="AMP-dependent synthetase/ligase" evidence="3">
    <location>
        <begin position="1"/>
        <end position="188"/>
    </location>
</feature>
<dbReference type="Pfam" id="PF00501">
    <property type="entry name" value="AMP-binding"/>
    <property type="match status" value="1"/>
</dbReference>
<dbReference type="InterPro" id="IPR042099">
    <property type="entry name" value="ANL_N_sf"/>
</dbReference>
<evidence type="ECO:0000313" key="4">
    <source>
        <dbReference type="EMBL" id="BAH68536.1"/>
    </source>
</evidence>
<dbReference type="GO" id="GO:0044550">
    <property type="term" value="P:secondary metabolite biosynthetic process"/>
    <property type="evidence" value="ECO:0007669"/>
    <property type="project" value="TreeGrafter"/>
</dbReference>